<dbReference type="InterPro" id="IPR033690">
    <property type="entry name" value="Adenylat_kinase_CS"/>
</dbReference>
<dbReference type="AlphaFoldDB" id="A0A3G9G630"/>
<keyword evidence="5" id="KW-0963">Cytoplasm</keyword>
<dbReference type="NCBIfam" id="NF011100">
    <property type="entry name" value="PRK14527.1"/>
    <property type="match status" value="1"/>
</dbReference>
<feature type="binding site" evidence="5">
    <location>
        <position position="133"/>
    </location>
    <ligand>
        <name>AMP</name>
        <dbReference type="ChEBI" id="CHEBI:456215"/>
    </ligand>
</feature>
<proteinExistence type="inferred from homology"/>
<reference evidence="9" key="2">
    <citation type="journal article" date="2017" name="Plant Physiol. Biochem.">
        <title>Differential oxidative and antioxidative response of duckweed Lemna minor toward plant growth promoting/inhibiting bacteria.</title>
        <authorList>
            <person name="Ishizawa H."/>
            <person name="Kuroda M."/>
            <person name="Morikawa M."/>
            <person name="Ike M."/>
        </authorList>
    </citation>
    <scope>NUCLEOTIDE SEQUENCE [LARGE SCALE GENOMIC DNA]</scope>
    <source>
        <strain evidence="9">M6</strain>
    </source>
</reference>
<dbReference type="UniPathway" id="UPA00588">
    <property type="reaction ID" value="UER00649"/>
</dbReference>
<sequence length="190" mass="20119">MNLILFGPPAAGKGTQAKRLVVAHNMVQLSTGDMLRAAIASGSELGQKVKSIIDTGGLVSDDIVIDLIKTNLPAAEAAGGAIFDGFPRTVAQAEALDAMLAERDATIDIVVRLKVDDNALVERIEKRFAEQGRSDDNPESYKVRLAAYNAQTAPLLPYYAAQGKLVEVDGMGSVEEVSARIEAALSEHVS</sequence>
<dbReference type="GO" id="GO:0004017">
    <property type="term" value="F:AMP kinase activity"/>
    <property type="evidence" value="ECO:0007669"/>
    <property type="project" value="UniProtKB-UniRule"/>
</dbReference>
<feature type="binding site" evidence="5">
    <location>
        <position position="144"/>
    </location>
    <ligand>
        <name>AMP</name>
        <dbReference type="ChEBI" id="CHEBI:456215"/>
    </ligand>
</feature>
<dbReference type="PANTHER" id="PTHR23359">
    <property type="entry name" value="NUCLEOTIDE KINASE"/>
    <property type="match status" value="1"/>
</dbReference>
<comment type="subcellular location">
    <subcellularLocation>
        <location evidence="5 7">Cytoplasm</location>
    </subcellularLocation>
</comment>
<dbReference type="PRINTS" id="PR00094">
    <property type="entry name" value="ADENYLTKNASE"/>
</dbReference>
<evidence type="ECO:0000256" key="4">
    <source>
        <dbReference type="ARBA" id="ARBA00022777"/>
    </source>
</evidence>
<evidence type="ECO:0000256" key="3">
    <source>
        <dbReference type="ARBA" id="ARBA00022741"/>
    </source>
</evidence>
<dbReference type="InterPro" id="IPR000850">
    <property type="entry name" value="Adenylat/UMP-CMP_kin"/>
</dbReference>
<keyword evidence="1 5" id="KW-0808">Transferase</keyword>
<dbReference type="RefSeq" id="WP_126420970.1">
    <property type="nucleotide sequence ID" value="NZ_AP018827.1"/>
</dbReference>
<dbReference type="NCBIfam" id="NF001381">
    <property type="entry name" value="PRK00279.1-3"/>
    <property type="match status" value="1"/>
</dbReference>
<dbReference type="Pfam" id="PF00406">
    <property type="entry name" value="ADK"/>
    <property type="match status" value="1"/>
</dbReference>
<gene>
    <name evidence="5" type="primary">adk</name>
    <name evidence="8" type="ORF">EM6_1137</name>
</gene>
<evidence type="ECO:0000313" key="8">
    <source>
        <dbReference type="EMBL" id="BBF80553.1"/>
    </source>
</evidence>
<dbReference type="EC" id="2.7.4.3" evidence="5 7"/>
<keyword evidence="5 7" id="KW-0067">ATP-binding</keyword>
<dbReference type="GO" id="GO:0005524">
    <property type="term" value="F:ATP binding"/>
    <property type="evidence" value="ECO:0007669"/>
    <property type="project" value="UniProtKB-UniRule"/>
</dbReference>
<dbReference type="CDD" id="cd01428">
    <property type="entry name" value="ADK"/>
    <property type="match status" value="1"/>
</dbReference>
<keyword evidence="2 5" id="KW-0545">Nucleotide biosynthesis</keyword>
<dbReference type="NCBIfam" id="NF011104">
    <property type="entry name" value="PRK14531.1"/>
    <property type="match status" value="1"/>
</dbReference>
<evidence type="ECO:0000256" key="5">
    <source>
        <dbReference type="HAMAP-Rule" id="MF_00235"/>
    </source>
</evidence>
<comment type="pathway">
    <text evidence="5">Purine metabolism; AMP biosynthesis via salvage pathway; AMP from ADP: step 1/1.</text>
</comment>
<evidence type="ECO:0000256" key="2">
    <source>
        <dbReference type="ARBA" id="ARBA00022727"/>
    </source>
</evidence>
<dbReference type="NCBIfam" id="NF011105">
    <property type="entry name" value="PRK14532.1"/>
    <property type="match status" value="1"/>
</dbReference>
<dbReference type="HAMAP" id="MF_00235">
    <property type="entry name" value="Adenylate_kinase_Adk"/>
    <property type="match status" value="1"/>
</dbReference>
<dbReference type="InterPro" id="IPR027417">
    <property type="entry name" value="P-loop_NTPase"/>
</dbReference>
<dbReference type="Proteomes" id="UP000278756">
    <property type="component" value="Chromosome 1"/>
</dbReference>
<feature type="binding site" evidence="5">
    <location>
        <begin position="85"/>
        <end position="88"/>
    </location>
    <ligand>
        <name>AMP</name>
        <dbReference type="ChEBI" id="CHEBI:456215"/>
    </ligand>
</feature>
<name>A0A3G9G630_9CAUL</name>
<feature type="binding site" evidence="5">
    <location>
        <begin position="57"/>
        <end position="59"/>
    </location>
    <ligand>
        <name>AMP</name>
        <dbReference type="ChEBI" id="CHEBI:456215"/>
    </ligand>
</feature>
<dbReference type="SUPFAM" id="SSF52540">
    <property type="entry name" value="P-loop containing nucleoside triphosphate hydrolases"/>
    <property type="match status" value="1"/>
</dbReference>
<comment type="catalytic activity">
    <reaction evidence="5 7">
        <text>AMP + ATP = 2 ADP</text>
        <dbReference type="Rhea" id="RHEA:12973"/>
        <dbReference type="ChEBI" id="CHEBI:30616"/>
        <dbReference type="ChEBI" id="CHEBI:456215"/>
        <dbReference type="ChEBI" id="CHEBI:456216"/>
        <dbReference type="EC" id="2.7.4.3"/>
    </reaction>
</comment>
<feature type="binding site" evidence="5">
    <location>
        <position position="127"/>
    </location>
    <ligand>
        <name>ATP</name>
        <dbReference type="ChEBI" id="CHEBI:30616"/>
    </ligand>
</feature>
<organism evidence="8 9">
    <name type="scientific">Asticcacaulis excentricus</name>
    <dbReference type="NCBI Taxonomy" id="78587"/>
    <lineage>
        <taxon>Bacteria</taxon>
        <taxon>Pseudomonadati</taxon>
        <taxon>Pseudomonadota</taxon>
        <taxon>Alphaproteobacteria</taxon>
        <taxon>Caulobacterales</taxon>
        <taxon>Caulobacteraceae</taxon>
        <taxon>Asticcacaulis</taxon>
    </lineage>
</organism>
<dbReference type="EMBL" id="AP018827">
    <property type="protein sequence ID" value="BBF80553.1"/>
    <property type="molecule type" value="Genomic_DNA"/>
</dbReference>
<evidence type="ECO:0000256" key="7">
    <source>
        <dbReference type="RuleBase" id="RU003331"/>
    </source>
</evidence>
<dbReference type="Gene3D" id="3.40.50.300">
    <property type="entry name" value="P-loop containing nucleotide triphosphate hydrolases"/>
    <property type="match status" value="1"/>
</dbReference>
<comment type="subunit">
    <text evidence="5 7">Monomer.</text>
</comment>
<feature type="binding site" evidence="5">
    <location>
        <begin position="10"/>
        <end position="15"/>
    </location>
    <ligand>
        <name>ATP</name>
        <dbReference type="ChEBI" id="CHEBI:30616"/>
    </ligand>
</feature>
<dbReference type="GO" id="GO:0044209">
    <property type="term" value="P:AMP salvage"/>
    <property type="evidence" value="ECO:0007669"/>
    <property type="project" value="UniProtKB-UniRule"/>
</dbReference>
<comment type="domain">
    <text evidence="5">Consists of three domains, a large central CORE domain and two small peripheral domains, NMPbind and LID, which undergo movements during catalysis. The LID domain closes over the site of phosphoryl transfer upon ATP binding. Assembling and dissambling the active center during each catalytic cycle provides an effective means to prevent ATP hydrolysis.</text>
</comment>
<reference evidence="9" key="1">
    <citation type="journal article" date="2017" name="Biotechnol. Biofuels">
        <title>Evaluation of environmental bacterial communities as a factor affecting the growth of duckweed Lemna minor.</title>
        <authorList>
            <person name="Ishizawa H."/>
            <person name="Kuroda M."/>
            <person name="Morikawa M."/>
            <person name="Ike M."/>
        </authorList>
    </citation>
    <scope>NUCLEOTIDE SEQUENCE [LARGE SCALE GENOMIC DNA]</scope>
    <source>
        <strain evidence="9">M6</strain>
    </source>
</reference>
<evidence type="ECO:0000313" key="9">
    <source>
        <dbReference type="Proteomes" id="UP000278756"/>
    </source>
</evidence>
<dbReference type="OrthoDB" id="9805030at2"/>
<keyword evidence="3 5" id="KW-0547">Nucleotide-binding</keyword>
<evidence type="ECO:0000256" key="1">
    <source>
        <dbReference type="ARBA" id="ARBA00022679"/>
    </source>
</evidence>
<dbReference type="PROSITE" id="PS00113">
    <property type="entry name" value="ADENYLATE_KINASE"/>
    <property type="match status" value="1"/>
</dbReference>
<evidence type="ECO:0000256" key="6">
    <source>
        <dbReference type="RuleBase" id="RU003330"/>
    </source>
</evidence>
<feature type="binding site" evidence="5">
    <location>
        <position position="31"/>
    </location>
    <ligand>
        <name>AMP</name>
        <dbReference type="ChEBI" id="CHEBI:456215"/>
    </ligand>
</feature>
<comment type="similarity">
    <text evidence="5 6">Belongs to the adenylate kinase family.</text>
</comment>
<keyword evidence="4 5" id="KW-0418">Kinase</keyword>
<feature type="binding site" evidence="5">
    <location>
        <position position="92"/>
    </location>
    <ligand>
        <name>AMP</name>
        <dbReference type="ChEBI" id="CHEBI:456215"/>
    </ligand>
</feature>
<accession>A0A3G9G630</accession>
<dbReference type="GO" id="GO:0005737">
    <property type="term" value="C:cytoplasm"/>
    <property type="evidence" value="ECO:0007669"/>
    <property type="project" value="UniProtKB-SubCell"/>
</dbReference>
<comment type="function">
    <text evidence="5">Catalyzes the reversible transfer of the terminal phosphate group between ATP and AMP. Plays an important role in cellular energy homeostasis and in adenine nucleotide metabolism.</text>
</comment>
<feature type="binding site" evidence="5">
    <location>
        <position position="36"/>
    </location>
    <ligand>
        <name>AMP</name>
        <dbReference type="ChEBI" id="CHEBI:456215"/>
    </ligand>
</feature>
<comment type="caution">
    <text evidence="5">Lacks conserved residue(s) required for the propagation of feature annotation.</text>
</comment>
<protein>
    <recommendedName>
        <fullName evidence="5 7">Adenylate kinase</fullName>
        <shortName evidence="5">AK</shortName>
        <ecNumber evidence="5 7">2.7.4.3</ecNumber>
    </recommendedName>
    <alternativeName>
        <fullName evidence="5">ATP-AMP transphosphorylase</fullName>
    </alternativeName>
    <alternativeName>
        <fullName evidence="5">ATP:AMP phosphotransferase</fullName>
    </alternativeName>
    <alternativeName>
        <fullName evidence="5">Adenylate monophosphate kinase</fullName>
    </alternativeName>
</protein>
<feature type="region of interest" description="NMP" evidence="5">
    <location>
        <begin position="30"/>
        <end position="59"/>
    </location>
</feature>
<feature type="binding site" evidence="5">
    <location>
        <position position="172"/>
    </location>
    <ligand>
        <name>ATP</name>
        <dbReference type="ChEBI" id="CHEBI:30616"/>
    </ligand>
</feature>